<protein>
    <submittedName>
        <fullName evidence="1">Uncharacterized protein</fullName>
    </submittedName>
</protein>
<proteinExistence type="predicted"/>
<dbReference type="InterPro" id="IPR011042">
    <property type="entry name" value="6-blade_b-propeller_TolB-like"/>
</dbReference>
<sequence>MGEKMKKFLDVFLITCFSLTNISCFSGGSGNSESFTLLSCNSSTGNSGNGTQKAYIVGNAESEKCSGTDCPVSKVVIWDLDGCMIDVGESVMGAVDAASHNNSIYIADDGGFYWIVGADNKIEKHQLNYPSGYKNSEVTGISVNSIGDVYVAGMVVKNKKELTAYWKNGELVKTFSENASWYSEKHVAADSNGNVYIPGWRMKSHSVTYTAYWRNGSLKTLTTTYDGEATDVDVSGTKVYFSGAHGPICDIPCPIKSGTLAAYWQVGKGMTKVTKVKTAGVARKWIMRSRASSIHVEGSTVYMAGEVDGYVPVYWKNKIQHELPVEFDLDTCDYCKAEPIDISLLDGKVLVVGDYYDANNGERNTVYWLDKKLHKLCESCGSSDAVAVVVMD</sequence>
<dbReference type="Gene3D" id="2.120.10.30">
    <property type="entry name" value="TolB, C-terminal domain"/>
    <property type="match status" value="1"/>
</dbReference>
<evidence type="ECO:0000313" key="1">
    <source>
        <dbReference type="EMBL" id="SVB52381.1"/>
    </source>
</evidence>
<organism evidence="1">
    <name type="scientific">marine metagenome</name>
    <dbReference type="NCBI Taxonomy" id="408172"/>
    <lineage>
        <taxon>unclassified sequences</taxon>
        <taxon>metagenomes</taxon>
        <taxon>ecological metagenomes</taxon>
    </lineage>
</organism>
<accession>A0A382EQW5</accession>
<dbReference type="EMBL" id="UINC01045522">
    <property type="protein sequence ID" value="SVB52381.1"/>
    <property type="molecule type" value="Genomic_DNA"/>
</dbReference>
<dbReference type="AlphaFoldDB" id="A0A382EQW5"/>
<dbReference type="SUPFAM" id="SSF63825">
    <property type="entry name" value="YWTD domain"/>
    <property type="match status" value="1"/>
</dbReference>
<name>A0A382EQW5_9ZZZZ</name>
<reference evidence="1" key="1">
    <citation type="submission" date="2018-05" db="EMBL/GenBank/DDBJ databases">
        <authorList>
            <person name="Lanie J.A."/>
            <person name="Ng W.-L."/>
            <person name="Kazmierczak K.M."/>
            <person name="Andrzejewski T.M."/>
            <person name="Davidsen T.M."/>
            <person name="Wayne K.J."/>
            <person name="Tettelin H."/>
            <person name="Glass J.I."/>
            <person name="Rusch D."/>
            <person name="Podicherti R."/>
            <person name="Tsui H.-C.T."/>
            <person name="Winkler M.E."/>
        </authorList>
    </citation>
    <scope>NUCLEOTIDE SEQUENCE</scope>
</reference>
<gene>
    <name evidence="1" type="ORF">METZ01_LOCUS205235</name>
</gene>